<evidence type="ECO:0000256" key="7">
    <source>
        <dbReference type="HAMAP-Rule" id="MF_00607"/>
    </source>
</evidence>
<keyword evidence="2 7" id="KW-0698">rRNA processing</keyword>
<dbReference type="GO" id="GO:0052908">
    <property type="term" value="F:16S rRNA (adenine(1518)-N(6)/adenine(1519)-N(6))-dimethyltransferase activity"/>
    <property type="evidence" value="ECO:0007669"/>
    <property type="project" value="UniProtKB-EC"/>
</dbReference>
<dbReference type="InterPro" id="IPR020598">
    <property type="entry name" value="rRNA_Ade_methylase_Trfase_N"/>
</dbReference>
<dbReference type="Pfam" id="PF00398">
    <property type="entry name" value="RrnaAD"/>
    <property type="match status" value="1"/>
</dbReference>
<dbReference type="Gene3D" id="1.10.8.100">
    <property type="entry name" value="Ribosomal RNA adenine dimethylase-like, domain 2"/>
    <property type="match status" value="1"/>
</dbReference>
<dbReference type="RefSeq" id="WP_092222395.1">
    <property type="nucleotide sequence ID" value="NZ_FNJI01000012.1"/>
</dbReference>
<dbReference type="InterPro" id="IPR001737">
    <property type="entry name" value="KsgA/Erm"/>
</dbReference>
<keyword evidence="1 7" id="KW-0963">Cytoplasm</keyword>
<evidence type="ECO:0000256" key="3">
    <source>
        <dbReference type="ARBA" id="ARBA00022603"/>
    </source>
</evidence>
<keyword evidence="11" id="KW-1185">Reference proteome</keyword>
<evidence type="ECO:0000313" key="10">
    <source>
        <dbReference type="EMBL" id="SDP17997.1"/>
    </source>
</evidence>
<evidence type="ECO:0000259" key="9">
    <source>
        <dbReference type="SMART" id="SM00650"/>
    </source>
</evidence>
<evidence type="ECO:0000256" key="5">
    <source>
        <dbReference type="ARBA" id="ARBA00022691"/>
    </source>
</evidence>
<keyword evidence="5 7" id="KW-0949">S-adenosyl-L-methionine</keyword>
<feature type="binding site" evidence="7 8">
    <location>
        <position position="99"/>
    </location>
    <ligand>
        <name>S-adenosyl-L-methionine</name>
        <dbReference type="ChEBI" id="CHEBI:59789"/>
    </ligand>
</feature>
<organism evidence="10 11">
    <name type="scientific">Desulforhopalus singaporensis</name>
    <dbReference type="NCBI Taxonomy" id="91360"/>
    <lineage>
        <taxon>Bacteria</taxon>
        <taxon>Pseudomonadati</taxon>
        <taxon>Thermodesulfobacteriota</taxon>
        <taxon>Desulfobulbia</taxon>
        <taxon>Desulfobulbales</taxon>
        <taxon>Desulfocapsaceae</taxon>
        <taxon>Desulforhopalus</taxon>
    </lineage>
</organism>
<dbReference type="OrthoDB" id="9814755at2"/>
<evidence type="ECO:0000256" key="8">
    <source>
        <dbReference type="PROSITE-ProRule" id="PRU01026"/>
    </source>
</evidence>
<comment type="similarity">
    <text evidence="7">Belongs to the class I-like SAM-binding methyltransferase superfamily. rRNA adenine N(6)-methyltransferase family. RsmA subfamily.</text>
</comment>
<keyword evidence="6 7" id="KW-0694">RNA-binding</keyword>
<dbReference type="PANTHER" id="PTHR11727">
    <property type="entry name" value="DIMETHYLADENOSINE TRANSFERASE"/>
    <property type="match status" value="1"/>
</dbReference>
<keyword evidence="4 7" id="KW-0808">Transferase</keyword>
<name>A0A1H0QL07_9BACT</name>
<feature type="binding site" evidence="7 8">
    <location>
        <position position="28"/>
    </location>
    <ligand>
        <name>S-adenosyl-L-methionine</name>
        <dbReference type="ChEBI" id="CHEBI:59789"/>
    </ligand>
</feature>
<feature type="domain" description="Ribosomal RNA adenine methylase transferase N-terminal" evidence="9">
    <location>
        <begin position="33"/>
        <end position="206"/>
    </location>
</feature>
<evidence type="ECO:0000256" key="2">
    <source>
        <dbReference type="ARBA" id="ARBA00022552"/>
    </source>
</evidence>
<accession>A0A1H0QL07</accession>
<reference evidence="10 11" key="1">
    <citation type="submission" date="2016-10" db="EMBL/GenBank/DDBJ databases">
        <authorList>
            <person name="de Groot N.N."/>
        </authorList>
    </citation>
    <scope>NUCLEOTIDE SEQUENCE [LARGE SCALE GENOMIC DNA]</scope>
    <source>
        <strain evidence="10 11">DSM 12130</strain>
    </source>
</reference>
<dbReference type="InterPro" id="IPR029063">
    <property type="entry name" value="SAM-dependent_MTases_sf"/>
</dbReference>
<dbReference type="NCBIfam" id="TIGR00755">
    <property type="entry name" value="ksgA"/>
    <property type="match status" value="1"/>
</dbReference>
<dbReference type="InterPro" id="IPR011530">
    <property type="entry name" value="rRNA_adenine_dimethylase"/>
</dbReference>
<feature type="binding site" evidence="7 8">
    <location>
        <position position="53"/>
    </location>
    <ligand>
        <name>S-adenosyl-L-methionine</name>
        <dbReference type="ChEBI" id="CHEBI:59789"/>
    </ligand>
</feature>
<dbReference type="InterPro" id="IPR023165">
    <property type="entry name" value="rRNA_Ade_diMease-like_C"/>
</dbReference>
<feature type="binding site" evidence="7 8">
    <location>
        <position position="26"/>
    </location>
    <ligand>
        <name>S-adenosyl-L-methionine</name>
        <dbReference type="ChEBI" id="CHEBI:59789"/>
    </ligand>
</feature>
<gene>
    <name evidence="7" type="primary">rsmA</name>
    <name evidence="7" type="synonym">ksgA</name>
    <name evidence="10" type="ORF">SAMN05660330_02013</name>
</gene>
<comment type="function">
    <text evidence="7">Specifically dimethylates two adjacent adenosines (A1518 and A1519) in the loop of a conserved hairpin near the 3'-end of 16S rRNA in the 30S particle. May play a critical role in biogenesis of 30S subunits.</text>
</comment>
<dbReference type="Gene3D" id="3.40.50.150">
    <property type="entry name" value="Vaccinia Virus protein VP39"/>
    <property type="match status" value="1"/>
</dbReference>
<evidence type="ECO:0000256" key="1">
    <source>
        <dbReference type="ARBA" id="ARBA00022490"/>
    </source>
</evidence>
<keyword evidence="3 7" id="KW-0489">Methyltransferase</keyword>
<comment type="subcellular location">
    <subcellularLocation>
        <location evidence="7">Cytoplasm</location>
    </subcellularLocation>
</comment>
<dbReference type="SUPFAM" id="SSF53335">
    <property type="entry name" value="S-adenosyl-L-methionine-dependent methyltransferases"/>
    <property type="match status" value="1"/>
</dbReference>
<dbReference type="InterPro" id="IPR020596">
    <property type="entry name" value="rRNA_Ade_Mease_Trfase_CS"/>
</dbReference>
<dbReference type="PROSITE" id="PS51689">
    <property type="entry name" value="SAM_RNA_A_N6_MT"/>
    <property type="match status" value="1"/>
</dbReference>
<dbReference type="GO" id="GO:0005829">
    <property type="term" value="C:cytosol"/>
    <property type="evidence" value="ECO:0007669"/>
    <property type="project" value="TreeGrafter"/>
</dbReference>
<evidence type="ECO:0000313" key="11">
    <source>
        <dbReference type="Proteomes" id="UP000199073"/>
    </source>
</evidence>
<feature type="binding site" evidence="7 8">
    <location>
        <position position="74"/>
    </location>
    <ligand>
        <name>S-adenosyl-L-methionine</name>
        <dbReference type="ChEBI" id="CHEBI:59789"/>
    </ligand>
</feature>
<dbReference type="AlphaFoldDB" id="A0A1H0QL07"/>
<dbReference type="SMART" id="SM00650">
    <property type="entry name" value="rADc"/>
    <property type="match status" value="1"/>
</dbReference>
<dbReference type="PROSITE" id="PS01131">
    <property type="entry name" value="RRNA_A_DIMETH"/>
    <property type="match status" value="1"/>
</dbReference>
<dbReference type="STRING" id="91360.SAMN05660330_02013"/>
<feature type="binding site" evidence="7 8">
    <location>
        <position position="121"/>
    </location>
    <ligand>
        <name>S-adenosyl-L-methionine</name>
        <dbReference type="ChEBI" id="CHEBI:59789"/>
    </ligand>
</feature>
<dbReference type="HAMAP" id="MF_00607">
    <property type="entry name" value="16SrRNA_methyltr_A"/>
    <property type="match status" value="1"/>
</dbReference>
<proteinExistence type="inferred from homology"/>
<dbReference type="Proteomes" id="UP000199073">
    <property type="component" value="Unassembled WGS sequence"/>
</dbReference>
<protein>
    <recommendedName>
        <fullName evidence="7">Ribosomal RNA small subunit methyltransferase A</fullName>
        <ecNumber evidence="7">2.1.1.182</ecNumber>
    </recommendedName>
    <alternativeName>
        <fullName evidence="7">16S rRNA (adenine(1518)-N(6)/adenine(1519)-N(6))-dimethyltransferase</fullName>
    </alternativeName>
    <alternativeName>
        <fullName evidence="7">16S rRNA dimethyladenosine transferase</fullName>
    </alternativeName>
    <alternativeName>
        <fullName evidence="7">16S rRNA dimethylase</fullName>
    </alternativeName>
    <alternativeName>
        <fullName evidence="7">S-adenosylmethionine-6-N', N'-adenosyl(rRNA) dimethyltransferase</fullName>
    </alternativeName>
</protein>
<evidence type="ECO:0000256" key="4">
    <source>
        <dbReference type="ARBA" id="ARBA00022679"/>
    </source>
</evidence>
<dbReference type="GO" id="GO:0003723">
    <property type="term" value="F:RNA binding"/>
    <property type="evidence" value="ECO:0007669"/>
    <property type="project" value="UniProtKB-UniRule"/>
</dbReference>
<evidence type="ECO:0000256" key="6">
    <source>
        <dbReference type="ARBA" id="ARBA00022884"/>
    </source>
</evidence>
<sequence length="297" mass="32938">MSRYGRFAHDALKNNQLTPKKRFGQNFLVHRETAEAIVRAGKVTASDTIVEVGVGLGALTLPLAAAANHVYGYEIDSGIVRFHEQQKDLPENVTLIHQDILKADFNEIVQKCGAGLKILANLPYSISNPFIFKLIDNAHLIKSATIMLQKEVADRLSAEVNTKDYGVPTILLASVATVDRKLTLKPAEFHPRPKVDSVVITIDFTGGPKQTGPYDYTLFKHIVRSTFNQRRKTVINTLSRANLFGVTHKEDKKTNKELAHRALTDAGIAPSARPETLLFSDFVRLAVCVEKLQKEAK</sequence>
<dbReference type="PANTHER" id="PTHR11727:SF7">
    <property type="entry name" value="DIMETHYLADENOSINE TRANSFERASE-RELATED"/>
    <property type="match status" value="1"/>
</dbReference>
<comment type="catalytic activity">
    <reaction evidence="7">
        <text>adenosine(1518)/adenosine(1519) in 16S rRNA + 4 S-adenosyl-L-methionine = N(6)-dimethyladenosine(1518)/N(6)-dimethyladenosine(1519) in 16S rRNA + 4 S-adenosyl-L-homocysteine + 4 H(+)</text>
        <dbReference type="Rhea" id="RHEA:19609"/>
        <dbReference type="Rhea" id="RHEA-COMP:10232"/>
        <dbReference type="Rhea" id="RHEA-COMP:10233"/>
        <dbReference type="ChEBI" id="CHEBI:15378"/>
        <dbReference type="ChEBI" id="CHEBI:57856"/>
        <dbReference type="ChEBI" id="CHEBI:59789"/>
        <dbReference type="ChEBI" id="CHEBI:74411"/>
        <dbReference type="ChEBI" id="CHEBI:74493"/>
        <dbReference type="EC" id="2.1.1.182"/>
    </reaction>
</comment>
<dbReference type="EMBL" id="FNJI01000012">
    <property type="protein sequence ID" value="SDP17997.1"/>
    <property type="molecule type" value="Genomic_DNA"/>
</dbReference>
<dbReference type="EC" id="2.1.1.182" evidence="7"/>